<dbReference type="PANTHER" id="PTHR33048">
    <property type="entry name" value="PTH11-LIKE INTEGRAL MEMBRANE PROTEIN (AFU_ORTHOLOGUE AFUA_5G11245)"/>
    <property type="match status" value="1"/>
</dbReference>
<proteinExistence type="inferred from homology"/>
<evidence type="ECO:0000256" key="1">
    <source>
        <dbReference type="ARBA" id="ARBA00004141"/>
    </source>
</evidence>
<evidence type="ECO:0000259" key="8">
    <source>
        <dbReference type="Pfam" id="PF20684"/>
    </source>
</evidence>
<evidence type="ECO:0000256" key="6">
    <source>
        <dbReference type="SAM" id="MobiDB-lite"/>
    </source>
</evidence>
<dbReference type="InterPro" id="IPR052337">
    <property type="entry name" value="SAT4-like"/>
</dbReference>
<dbReference type="InterPro" id="IPR049326">
    <property type="entry name" value="Rhodopsin_dom_fungi"/>
</dbReference>
<keyword evidence="2 7" id="KW-0812">Transmembrane</keyword>
<organism evidence="9 10">
    <name type="scientific">Septoria linicola</name>
    <dbReference type="NCBI Taxonomy" id="215465"/>
    <lineage>
        <taxon>Eukaryota</taxon>
        <taxon>Fungi</taxon>
        <taxon>Dikarya</taxon>
        <taxon>Ascomycota</taxon>
        <taxon>Pezizomycotina</taxon>
        <taxon>Dothideomycetes</taxon>
        <taxon>Dothideomycetidae</taxon>
        <taxon>Mycosphaerellales</taxon>
        <taxon>Mycosphaerellaceae</taxon>
        <taxon>Septoria</taxon>
    </lineage>
</organism>
<feature type="compositionally biased region" description="Polar residues" evidence="6">
    <location>
        <begin position="396"/>
        <end position="407"/>
    </location>
</feature>
<feature type="region of interest" description="Disordered" evidence="6">
    <location>
        <begin position="344"/>
        <end position="420"/>
    </location>
</feature>
<feature type="transmembrane region" description="Helical" evidence="7">
    <location>
        <begin position="238"/>
        <end position="260"/>
    </location>
</feature>
<dbReference type="GO" id="GO:0016020">
    <property type="term" value="C:membrane"/>
    <property type="evidence" value="ECO:0007669"/>
    <property type="project" value="UniProtKB-SubCell"/>
</dbReference>
<evidence type="ECO:0000256" key="3">
    <source>
        <dbReference type="ARBA" id="ARBA00022989"/>
    </source>
</evidence>
<feature type="region of interest" description="Disordered" evidence="6">
    <location>
        <begin position="277"/>
        <end position="300"/>
    </location>
</feature>
<feature type="transmembrane region" description="Helical" evidence="7">
    <location>
        <begin position="206"/>
        <end position="226"/>
    </location>
</feature>
<keyword evidence="3 7" id="KW-1133">Transmembrane helix</keyword>
<feature type="transmembrane region" description="Helical" evidence="7">
    <location>
        <begin position="127"/>
        <end position="146"/>
    </location>
</feature>
<dbReference type="AlphaFoldDB" id="A0A9Q9EED4"/>
<feature type="transmembrane region" description="Helical" evidence="7">
    <location>
        <begin position="171"/>
        <end position="194"/>
    </location>
</feature>
<feature type="transmembrane region" description="Helical" evidence="7">
    <location>
        <begin position="99"/>
        <end position="115"/>
    </location>
</feature>
<dbReference type="Proteomes" id="UP001056384">
    <property type="component" value="Chromosome 1"/>
</dbReference>
<dbReference type="EMBL" id="CP099418">
    <property type="protein sequence ID" value="USW48676.1"/>
    <property type="molecule type" value="Genomic_DNA"/>
</dbReference>
<keyword evidence="10" id="KW-1185">Reference proteome</keyword>
<evidence type="ECO:0000313" key="10">
    <source>
        <dbReference type="Proteomes" id="UP001056384"/>
    </source>
</evidence>
<feature type="transmembrane region" description="Helical" evidence="7">
    <location>
        <begin position="39"/>
        <end position="59"/>
    </location>
</feature>
<comment type="similarity">
    <text evidence="5">Belongs to the SAT4 family.</text>
</comment>
<gene>
    <name evidence="9" type="ORF">Slin15195_G019950</name>
</gene>
<name>A0A9Q9EED4_9PEZI</name>
<evidence type="ECO:0000256" key="2">
    <source>
        <dbReference type="ARBA" id="ARBA00022692"/>
    </source>
</evidence>
<keyword evidence="4 7" id="KW-0472">Membrane</keyword>
<protein>
    <recommendedName>
        <fullName evidence="8">Rhodopsin domain-containing protein</fullName>
    </recommendedName>
</protein>
<sequence>MAPLVVESGIWLAVVMIVAASRFVSRYMTRGFKPQSDDVAMAIALCFYITFLVTINIVAKTSSNLFPEGFDLSSLTEADIQERVHGSKLILVLENCQNATIWLAKVCLLILYLRLTTLRWQNIAIKILLGYVIGSFFIMVILYLGVWCRPFSQYWAVPPNSSQCNAATNHLITNACFNLTSDVIMLAVGLPIFLRMKLPWRKKIPLVGLFSLGIFVVLAAILNKVYSFSQPFGLDWTYWYVRESSTALLVANLPFVWGLWRKMAGFKTSVAGSDENNPTAIYTSDETKQRKNSIPLSRHNPTEFITDYPLHYYEDKDDLELEGDFRRAGRSMTLAEFLIDDANDRTAQRRKSTAKQGEGRTSSPLGQNAVLHESPTREPIRRTSDDQEEQHPAPHSTRSTPASSSIPASVDGSWHASSFV</sequence>
<dbReference type="PANTHER" id="PTHR33048:SF149">
    <property type="entry name" value="UBID FAMILY DECARBOXYLASE"/>
    <property type="match status" value="1"/>
</dbReference>
<evidence type="ECO:0000313" key="9">
    <source>
        <dbReference type="EMBL" id="USW48676.1"/>
    </source>
</evidence>
<feature type="transmembrane region" description="Helical" evidence="7">
    <location>
        <begin position="6"/>
        <end position="27"/>
    </location>
</feature>
<feature type="domain" description="Rhodopsin" evidence="8">
    <location>
        <begin position="22"/>
        <end position="261"/>
    </location>
</feature>
<dbReference type="Pfam" id="PF20684">
    <property type="entry name" value="Fung_rhodopsin"/>
    <property type="match status" value="1"/>
</dbReference>
<evidence type="ECO:0000256" key="7">
    <source>
        <dbReference type="SAM" id="Phobius"/>
    </source>
</evidence>
<feature type="compositionally biased region" description="Basic and acidic residues" evidence="6">
    <location>
        <begin position="374"/>
        <end position="392"/>
    </location>
</feature>
<comment type="subcellular location">
    <subcellularLocation>
        <location evidence="1">Membrane</location>
        <topology evidence="1">Multi-pass membrane protein</topology>
    </subcellularLocation>
</comment>
<reference evidence="9" key="1">
    <citation type="submission" date="2022-06" db="EMBL/GenBank/DDBJ databases">
        <title>Complete genome sequences of two strains of the flax pathogen Septoria linicola.</title>
        <authorList>
            <person name="Lapalu N."/>
            <person name="Simon A."/>
            <person name="Demenou B."/>
            <person name="Paumier D."/>
            <person name="Guillot M.-P."/>
            <person name="Gout L."/>
            <person name="Valade R."/>
        </authorList>
    </citation>
    <scope>NUCLEOTIDE SEQUENCE</scope>
    <source>
        <strain evidence="9">SE15195</strain>
    </source>
</reference>
<evidence type="ECO:0000256" key="4">
    <source>
        <dbReference type="ARBA" id="ARBA00023136"/>
    </source>
</evidence>
<accession>A0A9Q9EED4</accession>
<evidence type="ECO:0000256" key="5">
    <source>
        <dbReference type="ARBA" id="ARBA00038359"/>
    </source>
</evidence>